<dbReference type="Proteomes" id="UP000318578">
    <property type="component" value="Unassembled WGS sequence"/>
</dbReference>
<feature type="domain" description="Carboxymuconolactone decarboxylase-like" evidence="1">
    <location>
        <begin position="48"/>
        <end position="117"/>
    </location>
</feature>
<dbReference type="Pfam" id="PF02627">
    <property type="entry name" value="CMD"/>
    <property type="match status" value="1"/>
</dbReference>
<dbReference type="InterPro" id="IPR003779">
    <property type="entry name" value="CMD-like"/>
</dbReference>
<reference evidence="2 3" key="1">
    <citation type="submission" date="2019-07" db="EMBL/GenBank/DDBJ databases">
        <title>New species of Amycolatopsis and Streptomyces.</title>
        <authorList>
            <person name="Duangmal K."/>
            <person name="Teo W.F.A."/>
            <person name="Lipun K."/>
        </authorList>
    </citation>
    <scope>NUCLEOTIDE SEQUENCE [LARGE SCALE GENOMIC DNA]</scope>
    <source>
        <strain evidence="2 3">JCM 30562</strain>
    </source>
</reference>
<dbReference type="OrthoDB" id="949132at2"/>
<evidence type="ECO:0000313" key="2">
    <source>
        <dbReference type="EMBL" id="TVT20527.1"/>
    </source>
</evidence>
<evidence type="ECO:0000259" key="1">
    <source>
        <dbReference type="Pfam" id="PF02627"/>
    </source>
</evidence>
<name>A0A558A8F1_9PSEU</name>
<organism evidence="2 3">
    <name type="scientific">Amycolatopsis acidiphila</name>
    <dbReference type="NCBI Taxonomy" id="715473"/>
    <lineage>
        <taxon>Bacteria</taxon>
        <taxon>Bacillati</taxon>
        <taxon>Actinomycetota</taxon>
        <taxon>Actinomycetes</taxon>
        <taxon>Pseudonocardiales</taxon>
        <taxon>Pseudonocardiaceae</taxon>
        <taxon>Amycolatopsis</taxon>
    </lineage>
</organism>
<dbReference type="InterPro" id="IPR029032">
    <property type="entry name" value="AhpD-like"/>
</dbReference>
<dbReference type="PANTHER" id="PTHR34846:SF5">
    <property type="entry name" value="CARBOXYMUCONOLACTONE DECARBOXYLASE-LIKE DOMAIN-CONTAINING PROTEIN"/>
    <property type="match status" value="1"/>
</dbReference>
<dbReference type="SUPFAM" id="SSF69118">
    <property type="entry name" value="AhpD-like"/>
    <property type="match status" value="1"/>
</dbReference>
<dbReference type="Gene3D" id="1.20.1290.10">
    <property type="entry name" value="AhpD-like"/>
    <property type="match status" value="1"/>
</dbReference>
<dbReference type="AlphaFoldDB" id="A0A558A8F1"/>
<dbReference type="EMBL" id="VJZA01000035">
    <property type="protein sequence ID" value="TVT20527.1"/>
    <property type="molecule type" value="Genomic_DNA"/>
</dbReference>
<dbReference type="PANTHER" id="PTHR34846">
    <property type="entry name" value="4-CARBOXYMUCONOLACTONE DECARBOXYLASE FAMILY PROTEIN (AFU_ORTHOLOGUE AFUA_6G11590)"/>
    <property type="match status" value="1"/>
</dbReference>
<comment type="caution">
    <text evidence="2">The sequence shown here is derived from an EMBL/GenBank/DDBJ whole genome shotgun (WGS) entry which is preliminary data.</text>
</comment>
<gene>
    <name evidence="2" type="ORF">FNH06_20350</name>
</gene>
<evidence type="ECO:0000313" key="3">
    <source>
        <dbReference type="Proteomes" id="UP000318578"/>
    </source>
</evidence>
<protein>
    <submittedName>
        <fullName evidence="2">Carboxymuconolactone decarboxylase family protein</fullName>
    </submittedName>
</protein>
<keyword evidence="3" id="KW-1185">Reference proteome</keyword>
<accession>A0A558A8F1</accession>
<dbReference type="GO" id="GO:0051920">
    <property type="term" value="F:peroxiredoxin activity"/>
    <property type="evidence" value="ECO:0007669"/>
    <property type="project" value="InterPro"/>
</dbReference>
<sequence>MPWFRPEELDEEQRRCYDELLGGPRDRSVLTDAEGRLEGAFNARLLDPPVGTAIQQLGAALRYGSRIGDRQRELVILTVAVAERCDYEWHGHVPGARRAGLSEQQLTALRAGAPVPGLSDDDRIACEVAAELLRDNDLCDISYARAAAALGLATLFDIVSLVGHYRHTALALRVWRVPLRAGDAAVFGGSHPAVEERA</sequence>
<proteinExistence type="predicted"/>